<sequence length="64" mass="7068">MKKEVKAKSIKAAGLFGKTTPMPLPEPLPADRPVPECAAFEEDFTSYLKRLGRHVRRNKGTVSA</sequence>
<dbReference type="AlphaFoldDB" id="A0AA97F5X8"/>
<dbReference type="EMBL" id="CP136594">
    <property type="protein sequence ID" value="WOE73913.1"/>
    <property type="molecule type" value="Genomic_DNA"/>
</dbReference>
<keyword evidence="2" id="KW-1185">Reference proteome</keyword>
<evidence type="ECO:0000313" key="2">
    <source>
        <dbReference type="Proteomes" id="UP001302429"/>
    </source>
</evidence>
<organism evidence="1 2">
    <name type="scientific">Alterisphingorhabdus coralli</name>
    <dbReference type="NCBI Taxonomy" id="3071408"/>
    <lineage>
        <taxon>Bacteria</taxon>
        <taxon>Pseudomonadati</taxon>
        <taxon>Pseudomonadota</taxon>
        <taxon>Alphaproteobacteria</taxon>
        <taxon>Sphingomonadales</taxon>
        <taxon>Sphingomonadaceae</taxon>
        <taxon>Alterisphingorhabdus (ex Yan et al. 2024)</taxon>
    </lineage>
</organism>
<reference evidence="1 2" key="1">
    <citation type="submission" date="2023-10" db="EMBL/GenBank/DDBJ databases">
        <title>Complete genome sequence of a Sphingomonadaceae bacterium.</title>
        <authorList>
            <person name="Yan C."/>
        </authorList>
    </citation>
    <scope>NUCLEOTIDE SEQUENCE [LARGE SCALE GENOMIC DNA]</scope>
    <source>
        <strain evidence="1 2">SCSIO 66989</strain>
    </source>
</reference>
<dbReference type="KEGG" id="acoa:RB602_08550"/>
<dbReference type="RefSeq" id="WP_317080141.1">
    <property type="nucleotide sequence ID" value="NZ_CP136594.1"/>
</dbReference>
<name>A0AA97F5X8_9SPHN</name>
<protein>
    <submittedName>
        <fullName evidence="1">Uncharacterized protein</fullName>
    </submittedName>
</protein>
<dbReference type="Proteomes" id="UP001302429">
    <property type="component" value="Chromosome"/>
</dbReference>
<proteinExistence type="predicted"/>
<evidence type="ECO:0000313" key="1">
    <source>
        <dbReference type="EMBL" id="WOE73913.1"/>
    </source>
</evidence>
<accession>A0AA97F5X8</accession>
<gene>
    <name evidence="1" type="ORF">RB602_08550</name>
</gene>